<evidence type="ECO:0000313" key="1">
    <source>
        <dbReference type="EMBL" id="SCZ98099.1"/>
    </source>
</evidence>
<gene>
    <name evidence="1" type="ORF">BZ3500_MVSOF-1268-A1-R1_CHR3-3G06571</name>
</gene>
<accession>A0A2X0LHP1</accession>
<name>A0A2X0LHP1_9BASI</name>
<keyword evidence="2" id="KW-1185">Reference proteome</keyword>
<protein>
    <submittedName>
        <fullName evidence="1">BZ3500_MvSof-1268-A1-R1_Chr3-3g06571 protein</fullName>
    </submittedName>
</protein>
<dbReference type="AlphaFoldDB" id="A0A2X0LHP1"/>
<proteinExistence type="predicted"/>
<dbReference type="Proteomes" id="UP000249723">
    <property type="component" value="Unassembled WGS sequence"/>
</dbReference>
<organism evidence="1 2">
    <name type="scientific">Microbotryum saponariae</name>
    <dbReference type="NCBI Taxonomy" id="289078"/>
    <lineage>
        <taxon>Eukaryota</taxon>
        <taxon>Fungi</taxon>
        <taxon>Dikarya</taxon>
        <taxon>Basidiomycota</taxon>
        <taxon>Pucciniomycotina</taxon>
        <taxon>Microbotryomycetes</taxon>
        <taxon>Microbotryales</taxon>
        <taxon>Microbotryaceae</taxon>
        <taxon>Microbotryum</taxon>
    </lineage>
</organism>
<reference evidence="2" key="1">
    <citation type="submission" date="2016-10" db="EMBL/GenBank/DDBJ databases">
        <authorList>
            <person name="Jeantristanb JTB J.-T."/>
            <person name="Ricardo R."/>
        </authorList>
    </citation>
    <scope>NUCLEOTIDE SEQUENCE [LARGE SCALE GENOMIC DNA]</scope>
</reference>
<dbReference type="EMBL" id="FMWP01000094">
    <property type="protein sequence ID" value="SCZ98099.1"/>
    <property type="molecule type" value="Genomic_DNA"/>
</dbReference>
<dbReference type="OrthoDB" id="432234at2759"/>
<sequence length="407" mass="46334">MNLLKELCRAHHVEGYSRSNPFAKELFLQALLWSCDPNCNACSNGVFGHNVRWVPEHHIKREESGIWKILTNSTLRTDLRPPTYDSSAWRGALIHPRRLQRPKDLIDQIAYSPMNNTLQCSLWPDCFKRAYKIMYKLTRFGDRKAQQEFRRGNTLIFSQNTASFTDVLPIGNPNLAELDKCRPMIVKQSRIQKMLRWLINESKNPAYSAVSFFNGERLAQLVRCNSGVLNSTSPAPTAVSASTSASASVSVAPQVSDGQTSDGDSLVPDAVLANVFTAETPPHVIPTGDDPLWPHLDPFGLVGVCVERDVKISLEEQVKHWLNLYDSDFDVFRHLAFRVPKEKVARIAAALLEIYRISTVFWRFVQAHTYFNQARQAPHARFQFVPHRIRVHARNKPLFMQVSRTIN</sequence>
<evidence type="ECO:0000313" key="2">
    <source>
        <dbReference type="Proteomes" id="UP000249723"/>
    </source>
</evidence>